<protein>
    <recommendedName>
        <fullName evidence="3">Antirestriction protein ArdC</fullName>
    </recommendedName>
</protein>
<dbReference type="RefSeq" id="WP_209694601.1">
    <property type="nucleotide sequence ID" value="NZ_BAAAVU010000013.1"/>
</dbReference>
<keyword evidence="2" id="KW-1185">Reference proteome</keyword>
<reference evidence="1 2" key="1">
    <citation type="submission" date="2021-03" db="EMBL/GenBank/DDBJ databases">
        <title>Sequencing the genomes of 1000 actinobacteria strains.</title>
        <authorList>
            <person name="Klenk H.-P."/>
        </authorList>
    </citation>
    <scope>NUCLEOTIDE SEQUENCE [LARGE SCALE GENOMIC DNA]</scope>
    <source>
        <strain evidence="1 2">DSM 18824</strain>
    </source>
</reference>
<gene>
    <name evidence="1" type="ORF">JOF29_002821</name>
</gene>
<sequence>MGKGRVQAEDLHRALDAEISKLQTGSDWSRLLDVAALFPTYGFGNSALINLQMPQASLVAPADMWAKRGRRVRTGEAIRILQPLRSQTIADALGDAGRRYGADGLVERQVIGFRVSSVYDVTATDGAPIYLPPTPSPADATVARALWDGLAREAASDGFALDVRPTGDGSEGFTDHLAKRIVVADHLDDFRAVSRLMHEVAHARMHSPEGLVEVGGVMCRGVREVEAESVAYVVLGHHGVSIKAESFDHIAQWAKAVDPDEPANVIKASGARVINTARQLIESTDKHLKVERTPRGPVLARPLDSAFLARDVDGPTR</sequence>
<dbReference type="EMBL" id="JAGINT010000001">
    <property type="protein sequence ID" value="MBP2351738.1"/>
    <property type="molecule type" value="Genomic_DNA"/>
</dbReference>
<evidence type="ECO:0008006" key="3">
    <source>
        <dbReference type="Google" id="ProtNLM"/>
    </source>
</evidence>
<accession>A0ABS4UJA0</accession>
<proteinExistence type="predicted"/>
<name>A0ABS4UJA0_9ACTN</name>
<organism evidence="1 2">
    <name type="scientific">Kribbella aluminosa</name>
    <dbReference type="NCBI Taxonomy" id="416017"/>
    <lineage>
        <taxon>Bacteria</taxon>
        <taxon>Bacillati</taxon>
        <taxon>Actinomycetota</taxon>
        <taxon>Actinomycetes</taxon>
        <taxon>Propionibacteriales</taxon>
        <taxon>Kribbellaceae</taxon>
        <taxon>Kribbella</taxon>
    </lineage>
</organism>
<evidence type="ECO:0000313" key="2">
    <source>
        <dbReference type="Proteomes" id="UP000755585"/>
    </source>
</evidence>
<dbReference type="Proteomes" id="UP000755585">
    <property type="component" value="Unassembled WGS sequence"/>
</dbReference>
<evidence type="ECO:0000313" key="1">
    <source>
        <dbReference type="EMBL" id="MBP2351738.1"/>
    </source>
</evidence>
<comment type="caution">
    <text evidence="1">The sequence shown here is derived from an EMBL/GenBank/DDBJ whole genome shotgun (WGS) entry which is preliminary data.</text>
</comment>